<comment type="caution">
    <text evidence="3">The sequence shown here is derived from an EMBL/GenBank/DDBJ whole genome shotgun (WGS) entry which is preliminary data.</text>
</comment>
<dbReference type="InterPro" id="IPR048382">
    <property type="entry name" value="BCAS3_WD40"/>
</dbReference>
<sequence>MTAASARNKKHGQTASKERQNDPIDCGSTSAIVQPIQVLQVQPQKQRTQQSQCATPSTTAHSSSSSVYTGLHPTRPHKDNDVTSVYFQRGQCIRPQSVAESSIVGSMAELVREVIPQSSKPTSPQAEAEHIDWVSFQKCPKGSDQRRIANIVVLGLLRGYQIWIVKENGECEEVLSEKKGPLRTGHILPANPEASFGIHKDRFESDRPLFAMVPVDPDCSHSTVSFLSLKSAKIVHSLTYPDPICRLDASTKIFVMSFTDCIVILDAMSLTQQRCIFDCLAVDGLYCPLALSDIFIAFGDREFHQMNQSSGGMVSAEETSSLPSSYSSSMLSAVKSLSKTVSAVGEAMMLRSSLSSSPQSKQLINSLTHPGIVTVVDATKLPTENDDIVRCKFLFVY</sequence>
<proteinExistence type="predicted"/>
<reference evidence="3 4" key="1">
    <citation type="submission" date="2024-08" db="EMBL/GenBank/DDBJ databases">
        <title>Gnathostoma spinigerum genome.</title>
        <authorList>
            <person name="Gonzalez-Bertolin B."/>
            <person name="Monzon S."/>
            <person name="Zaballos A."/>
            <person name="Jimenez P."/>
            <person name="Dekumyoy P."/>
            <person name="Varona S."/>
            <person name="Cuesta I."/>
            <person name="Sumanam S."/>
            <person name="Adisakwattana P."/>
            <person name="Gasser R.B."/>
            <person name="Hernandez-Gonzalez A."/>
            <person name="Young N.D."/>
            <person name="Perteguer M.J."/>
        </authorList>
    </citation>
    <scope>NUCLEOTIDE SEQUENCE [LARGE SCALE GENOMIC DNA]</scope>
    <source>
        <strain evidence="3">AL3</strain>
        <tissue evidence="3">Liver</tissue>
    </source>
</reference>
<dbReference type="InterPro" id="IPR045142">
    <property type="entry name" value="BCAS3-like"/>
</dbReference>
<dbReference type="PANTHER" id="PTHR13268:SF0">
    <property type="entry name" value="BCAS3 MICROTUBULE ASSOCIATED CELL MIGRATION FACTOR"/>
    <property type="match status" value="1"/>
</dbReference>
<dbReference type="PANTHER" id="PTHR13268">
    <property type="entry name" value="BREAST CARCINOMA AMPLIFIED SEQUENCE 3"/>
    <property type="match status" value="1"/>
</dbReference>
<dbReference type="Pfam" id="PF21034">
    <property type="entry name" value="BCAS3_WD40"/>
    <property type="match status" value="1"/>
</dbReference>
<evidence type="ECO:0000313" key="3">
    <source>
        <dbReference type="EMBL" id="MFH4982854.1"/>
    </source>
</evidence>
<accession>A0ABD6EXH3</accession>
<feature type="compositionally biased region" description="Low complexity" evidence="1">
    <location>
        <begin position="33"/>
        <end position="52"/>
    </location>
</feature>
<dbReference type="Proteomes" id="UP001608902">
    <property type="component" value="Unassembled WGS sequence"/>
</dbReference>
<dbReference type="EMBL" id="JBGFUD010010286">
    <property type="protein sequence ID" value="MFH4982854.1"/>
    <property type="molecule type" value="Genomic_DNA"/>
</dbReference>
<evidence type="ECO:0000256" key="1">
    <source>
        <dbReference type="SAM" id="MobiDB-lite"/>
    </source>
</evidence>
<organism evidence="3 4">
    <name type="scientific">Gnathostoma spinigerum</name>
    <dbReference type="NCBI Taxonomy" id="75299"/>
    <lineage>
        <taxon>Eukaryota</taxon>
        <taxon>Metazoa</taxon>
        <taxon>Ecdysozoa</taxon>
        <taxon>Nematoda</taxon>
        <taxon>Chromadorea</taxon>
        <taxon>Rhabditida</taxon>
        <taxon>Spirurina</taxon>
        <taxon>Gnathostomatomorpha</taxon>
        <taxon>Gnathostomatoidea</taxon>
        <taxon>Gnathostomatidae</taxon>
        <taxon>Gnathostoma</taxon>
    </lineage>
</organism>
<evidence type="ECO:0000313" key="4">
    <source>
        <dbReference type="Proteomes" id="UP001608902"/>
    </source>
</evidence>
<feature type="domain" description="BCAS3 WD40" evidence="2">
    <location>
        <begin position="151"/>
        <end position="379"/>
    </location>
</feature>
<evidence type="ECO:0000259" key="2">
    <source>
        <dbReference type="Pfam" id="PF21034"/>
    </source>
</evidence>
<keyword evidence="4" id="KW-1185">Reference proteome</keyword>
<feature type="region of interest" description="Disordered" evidence="1">
    <location>
        <begin position="1"/>
        <end position="81"/>
    </location>
</feature>
<protein>
    <recommendedName>
        <fullName evidence="2">BCAS3 WD40 domain-containing protein</fullName>
    </recommendedName>
</protein>
<gene>
    <name evidence="3" type="ORF">AB6A40_009563</name>
</gene>
<name>A0ABD6EXH3_9BILA</name>
<dbReference type="AlphaFoldDB" id="A0ABD6EXH3"/>